<feature type="region of interest" description="Disordered" evidence="1">
    <location>
        <begin position="726"/>
        <end position="747"/>
    </location>
</feature>
<dbReference type="EMBL" id="VFQF01000001">
    <property type="protein sequence ID" value="TQN47652.1"/>
    <property type="molecule type" value="Genomic_DNA"/>
</dbReference>
<protein>
    <submittedName>
        <fullName evidence="3">CHAT domain-containing protein</fullName>
    </submittedName>
</protein>
<dbReference type="PANTHER" id="PTHR10098:SF108">
    <property type="entry name" value="TETRATRICOPEPTIDE REPEAT PROTEIN 28"/>
    <property type="match status" value="1"/>
</dbReference>
<evidence type="ECO:0000256" key="1">
    <source>
        <dbReference type="SAM" id="MobiDB-lite"/>
    </source>
</evidence>
<evidence type="ECO:0000313" key="3">
    <source>
        <dbReference type="EMBL" id="TQN47652.1"/>
    </source>
</evidence>
<reference evidence="3 4" key="1">
    <citation type="submission" date="2019-06" db="EMBL/GenBank/DDBJ databases">
        <title>Sequencing the genomes of 1000 actinobacteria strains.</title>
        <authorList>
            <person name="Klenk H.-P."/>
        </authorList>
    </citation>
    <scope>NUCLEOTIDE SEQUENCE [LARGE SCALE GENOMIC DNA]</scope>
    <source>
        <strain evidence="3 4">DSM 21776</strain>
    </source>
</reference>
<dbReference type="PANTHER" id="PTHR10098">
    <property type="entry name" value="RAPSYN-RELATED"/>
    <property type="match status" value="1"/>
</dbReference>
<accession>A0A543PU96</accession>
<evidence type="ECO:0000259" key="2">
    <source>
        <dbReference type="Pfam" id="PF12770"/>
    </source>
</evidence>
<evidence type="ECO:0000313" key="4">
    <source>
        <dbReference type="Proteomes" id="UP000320085"/>
    </source>
</evidence>
<dbReference type="OrthoDB" id="4331905at2"/>
<dbReference type="Proteomes" id="UP000320085">
    <property type="component" value="Unassembled WGS sequence"/>
</dbReference>
<name>A0A543PU96_9MICO</name>
<proteinExistence type="predicted"/>
<dbReference type="AlphaFoldDB" id="A0A543PU96"/>
<dbReference type="InterPro" id="IPR024983">
    <property type="entry name" value="CHAT_dom"/>
</dbReference>
<comment type="caution">
    <text evidence="3">The sequence shown here is derived from an EMBL/GenBank/DDBJ whole genome shotgun (WGS) entry which is preliminary data.</text>
</comment>
<sequence>MPGHPIDVMVDELVRAAVRVAPRLEGPLRRLSAGDRHAAAHSLTDTATDQADEAAVAAAFARLARLLALVALPDGGARQMVQLPGSVGEVDADLEQVLGALSLASPPVRTLCELAALEVPGLLQWQAMLPPDNPWAGALSLAVLEQVATAGASLVSSAESIDPRTGQIARLWLADIDRRAGRREQALAAARSVEAVAADGEVRGYVEMLRGDWAAAPLSSPAVWNCSLQPVIGLDGSIGGLEDREGAVALDLVAAEQAWDRAAALLTGPTWTAHLALRRTWLRAATGDAAGAVEQAETSLAAYRAAGDLAGSAAAATHLGLARLAAGRLPADTALAADTATGVGERTGAATVLGLAQLCSRVSRLWRLSAVAAEPALAALDLSEALARPAGITEHLTRCTIDRAQVLASVGSTRRARLLVEEAIAGLGAATSEAATSAVSTELGLLLMQLYQIAVVDRDGAQMRAVAERYHSTPSVVAALGAQLPAPGSDAVALVYEGERRSEEGDDEGSTRLLDEALVLATTDHPGALLAVRASRHEYAIAADVMAAAVQTQLAANAAGVLGIGPGAGVDAAVSTLPAEAIASMLALQRRRLLLQGFSALVRLREPDRAAPLLAELEASAGGAPWWSGVADEVEARLAAGLLREGQGDRTAASAELLAGLRAADLRRSTISDDELRTAVSGQVVVADLVRTAARVALDDGRPAEAAELAMRGQARALVDLVSGGAARRRNPAPNPPGPAGSAPDDADDAVAAWRGANADLEIASRRLLFAIAADAGPDALARLRAERDEAQQAARSAQDHLAALDPDHWRTVNPAAAPVSVEDVSAALAPDAVLLQLLVAAGEVLVWVIGPAGVLATHHARDVWSVAGAASRFRAACADGLPATTDAEALSEQLLVPVADALRAAREVVVVASGPTTGMPFHALPLDGVPFGDQHVVRYLPSASLVTLAGPSDAGQDPASWEGALVVGDPDAMSLTDPVSGLSAPAPPLPGARVEAAHVAAVLPDAELLLGPAATEEAVRAAFGSAPVVHLATHGLLDRDNPQASCVLLADGAALEAAEIAGLTLRARLVVLSACHSGEGGPAGGDELLGLARGVLSAGARAVVVTLWAVDDRSSALLMGRFYERLLAGADTATALHEAQQWLRGLSSDAARTAYGRLSEEVSTRPDVDAAAATDRRVSPVGTSRDVVHGPVGYAHPRHWAAFALVGG</sequence>
<feature type="domain" description="CHAT" evidence="2">
    <location>
        <begin position="888"/>
        <end position="1208"/>
    </location>
</feature>
<dbReference type="Pfam" id="PF12770">
    <property type="entry name" value="CHAT"/>
    <property type="match status" value="1"/>
</dbReference>
<gene>
    <name evidence="3" type="ORF">FHX52_0755</name>
</gene>
<dbReference type="RefSeq" id="WP_141820032.1">
    <property type="nucleotide sequence ID" value="NZ_BAAAQC010000005.1"/>
</dbReference>
<organism evidence="3 4">
    <name type="scientific">Humibacillus xanthopallidus</name>
    <dbReference type="NCBI Taxonomy" id="412689"/>
    <lineage>
        <taxon>Bacteria</taxon>
        <taxon>Bacillati</taxon>
        <taxon>Actinomycetota</taxon>
        <taxon>Actinomycetes</taxon>
        <taxon>Micrococcales</taxon>
        <taxon>Intrasporangiaceae</taxon>
        <taxon>Humibacillus</taxon>
    </lineage>
</organism>